<protein>
    <recommendedName>
        <fullName evidence="14">3,9-dihydroxypterocarpan 6A-monooxygenase</fullName>
    </recommendedName>
</protein>
<dbReference type="PANTHER" id="PTHR47943">
    <property type="entry name" value="CYTOCHROME P450 93A3-LIKE"/>
    <property type="match status" value="1"/>
</dbReference>
<keyword evidence="11" id="KW-0812">Transmembrane</keyword>
<keyword evidence="4 10" id="KW-0349">Heme</keyword>
<keyword evidence="8 10" id="KW-0503">Monooxygenase</keyword>
<dbReference type="PRINTS" id="PR00463">
    <property type="entry name" value="EP450I"/>
</dbReference>
<proteinExistence type="inferred from homology"/>
<evidence type="ECO:0000256" key="7">
    <source>
        <dbReference type="ARBA" id="ARBA00023004"/>
    </source>
</evidence>
<evidence type="ECO:0000256" key="6">
    <source>
        <dbReference type="ARBA" id="ARBA00023002"/>
    </source>
</evidence>
<keyword evidence="9 11" id="KW-0472">Membrane</keyword>
<sequence>MVDSQFFIIAFLLWLITTVFLRAILVKRRGKLPPSPRALPVIGHMHLLGPIPHQALNKLSNRYGPLVHFYIGSNPCLLISSPDLAKEFFRNHETSFLNRPKLSNLDYLTYGTSDMAMAPYGPYWKYMRKMCMTELLGTRTLDRLLSIRRDEMNIFVKLIREKGETGEVVDVGAELMKLTNNIISRMLLRKRCSGKEDEASEVQSIVKEMNSLGTMLNLADSFWFCKKLDLQGYRKRLKNVRDKFDILMEKVISEHKEVRNRNRSTGDDGTVKDVLDLLIDLSEDENAEMRLTRENIKAFVMNIFGAGTDTSAVTISWGLSELINHPNETLRLHPAGPLVVRESTEDCTIGGYDIPKQTRLFVNLWALGRDSEQWEKPLEFVPERFLSEEWKQQGKFQFLDLRGQHFSLLPFGTGRRSCPGASLALLLVPTVLGRLIQCFDWKVGDGEDDECGVSMEEKAGITLLRAHPLVCHPLPRLPFPPV</sequence>
<evidence type="ECO:0000256" key="2">
    <source>
        <dbReference type="ARBA" id="ARBA00004370"/>
    </source>
</evidence>
<evidence type="ECO:0000256" key="8">
    <source>
        <dbReference type="ARBA" id="ARBA00023033"/>
    </source>
</evidence>
<reference evidence="12 13" key="1">
    <citation type="journal article" date="2024" name="G3 (Bethesda)">
        <title>Genome assembly of Hibiscus sabdariffa L. provides insights into metabolisms of medicinal natural products.</title>
        <authorList>
            <person name="Kim T."/>
        </authorList>
    </citation>
    <scope>NUCLEOTIDE SEQUENCE [LARGE SCALE GENOMIC DNA]</scope>
    <source>
        <strain evidence="12">TK-2024</strain>
        <tissue evidence="12">Old leaves</tissue>
    </source>
</reference>
<dbReference type="Proteomes" id="UP001472677">
    <property type="component" value="Unassembled WGS sequence"/>
</dbReference>
<dbReference type="PROSITE" id="PS00086">
    <property type="entry name" value="CYTOCHROME_P450"/>
    <property type="match status" value="1"/>
</dbReference>
<evidence type="ECO:0000256" key="3">
    <source>
        <dbReference type="ARBA" id="ARBA00010617"/>
    </source>
</evidence>
<keyword evidence="7 10" id="KW-0408">Iron</keyword>
<evidence type="ECO:0008006" key="14">
    <source>
        <dbReference type="Google" id="ProtNLM"/>
    </source>
</evidence>
<comment type="subcellular location">
    <subcellularLocation>
        <location evidence="2">Membrane</location>
    </subcellularLocation>
</comment>
<dbReference type="InterPro" id="IPR036396">
    <property type="entry name" value="Cyt_P450_sf"/>
</dbReference>
<gene>
    <name evidence="12" type="ORF">V6N12_029320</name>
</gene>
<keyword evidence="13" id="KW-1185">Reference proteome</keyword>
<keyword evidence="6 10" id="KW-0560">Oxidoreductase</keyword>
<keyword evidence="5 10" id="KW-0479">Metal-binding</keyword>
<evidence type="ECO:0000256" key="4">
    <source>
        <dbReference type="ARBA" id="ARBA00022617"/>
    </source>
</evidence>
<feature type="transmembrane region" description="Helical" evidence="11">
    <location>
        <begin position="6"/>
        <end position="25"/>
    </location>
</feature>
<comment type="cofactor">
    <cofactor evidence="1">
        <name>heme</name>
        <dbReference type="ChEBI" id="CHEBI:30413"/>
    </cofactor>
</comment>
<evidence type="ECO:0000256" key="11">
    <source>
        <dbReference type="SAM" id="Phobius"/>
    </source>
</evidence>
<dbReference type="Pfam" id="PF00067">
    <property type="entry name" value="p450"/>
    <property type="match status" value="1"/>
</dbReference>
<comment type="similarity">
    <text evidence="3 10">Belongs to the cytochrome P450 family.</text>
</comment>
<name>A0ABR2CVS6_9ROSI</name>
<keyword evidence="11" id="KW-1133">Transmembrane helix</keyword>
<dbReference type="PRINTS" id="PR00385">
    <property type="entry name" value="P450"/>
</dbReference>
<dbReference type="InterPro" id="IPR001128">
    <property type="entry name" value="Cyt_P450"/>
</dbReference>
<dbReference type="InterPro" id="IPR017972">
    <property type="entry name" value="Cyt_P450_CS"/>
</dbReference>
<evidence type="ECO:0000313" key="13">
    <source>
        <dbReference type="Proteomes" id="UP001472677"/>
    </source>
</evidence>
<accession>A0ABR2CVS6</accession>
<dbReference type="InterPro" id="IPR002401">
    <property type="entry name" value="Cyt_P450_E_grp-I"/>
</dbReference>
<evidence type="ECO:0000256" key="1">
    <source>
        <dbReference type="ARBA" id="ARBA00001971"/>
    </source>
</evidence>
<evidence type="ECO:0000256" key="5">
    <source>
        <dbReference type="ARBA" id="ARBA00022723"/>
    </source>
</evidence>
<organism evidence="12 13">
    <name type="scientific">Hibiscus sabdariffa</name>
    <name type="common">roselle</name>
    <dbReference type="NCBI Taxonomy" id="183260"/>
    <lineage>
        <taxon>Eukaryota</taxon>
        <taxon>Viridiplantae</taxon>
        <taxon>Streptophyta</taxon>
        <taxon>Embryophyta</taxon>
        <taxon>Tracheophyta</taxon>
        <taxon>Spermatophyta</taxon>
        <taxon>Magnoliopsida</taxon>
        <taxon>eudicotyledons</taxon>
        <taxon>Gunneridae</taxon>
        <taxon>Pentapetalae</taxon>
        <taxon>rosids</taxon>
        <taxon>malvids</taxon>
        <taxon>Malvales</taxon>
        <taxon>Malvaceae</taxon>
        <taxon>Malvoideae</taxon>
        <taxon>Hibiscus</taxon>
    </lineage>
</organism>
<evidence type="ECO:0000256" key="9">
    <source>
        <dbReference type="ARBA" id="ARBA00023136"/>
    </source>
</evidence>
<evidence type="ECO:0000313" key="12">
    <source>
        <dbReference type="EMBL" id="KAK8524454.1"/>
    </source>
</evidence>
<dbReference type="PANTHER" id="PTHR47943:SF8">
    <property type="entry name" value="CYTOCHROME P450"/>
    <property type="match status" value="1"/>
</dbReference>
<dbReference type="Gene3D" id="1.10.630.10">
    <property type="entry name" value="Cytochrome P450"/>
    <property type="match status" value="2"/>
</dbReference>
<dbReference type="EMBL" id="JBBPBM010000041">
    <property type="protein sequence ID" value="KAK8524454.1"/>
    <property type="molecule type" value="Genomic_DNA"/>
</dbReference>
<evidence type="ECO:0000256" key="10">
    <source>
        <dbReference type="RuleBase" id="RU000461"/>
    </source>
</evidence>
<dbReference type="SUPFAM" id="SSF48264">
    <property type="entry name" value="Cytochrome P450"/>
    <property type="match status" value="1"/>
</dbReference>
<comment type="caution">
    <text evidence="12">The sequence shown here is derived from an EMBL/GenBank/DDBJ whole genome shotgun (WGS) entry which is preliminary data.</text>
</comment>